<dbReference type="AlphaFoldDB" id="A0AA86SX13"/>
<dbReference type="InterPro" id="IPR027417">
    <property type="entry name" value="P-loop_NTPase"/>
</dbReference>
<gene>
    <name evidence="4" type="ORF">AYBTSS11_LOCUS22176</name>
</gene>
<dbReference type="InterPro" id="IPR052266">
    <property type="entry name" value="Miro-EF-hand_domain"/>
</dbReference>
<evidence type="ECO:0000256" key="1">
    <source>
        <dbReference type="ARBA" id="ARBA00022723"/>
    </source>
</evidence>
<reference evidence="4" key="1">
    <citation type="submission" date="2023-10" db="EMBL/GenBank/DDBJ databases">
        <authorList>
            <person name="Domelevo Entfellner J.-B."/>
        </authorList>
    </citation>
    <scope>NUCLEOTIDE SEQUENCE</scope>
</reference>
<evidence type="ECO:0000256" key="2">
    <source>
        <dbReference type="ARBA" id="ARBA00022737"/>
    </source>
</evidence>
<name>A0AA86SX13_9FABA</name>
<dbReference type="EMBL" id="OY731404">
    <property type="protein sequence ID" value="CAJ1969275.1"/>
    <property type="molecule type" value="Genomic_DNA"/>
</dbReference>
<evidence type="ECO:0000256" key="3">
    <source>
        <dbReference type="SAM" id="Phobius"/>
    </source>
</evidence>
<keyword evidence="3" id="KW-1133">Transmembrane helix</keyword>
<dbReference type="GO" id="GO:0046872">
    <property type="term" value="F:metal ion binding"/>
    <property type="evidence" value="ECO:0007669"/>
    <property type="project" value="UniProtKB-KW"/>
</dbReference>
<evidence type="ECO:0000313" key="4">
    <source>
        <dbReference type="EMBL" id="CAJ1969275.1"/>
    </source>
</evidence>
<keyword evidence="3" id="KW-0812">Transmembrane</keyword>
<proteinExistence type="predicted"/>
<dbReference type="PANTHER" id="PTHR46819">
    <property type="entry name" value="EF-HAND CALCIUM-BINDING DOMAIN-CONTAINING PROTEIN 7"/>
    <property type="match status" value="1"/>
</dbReference>
<dbReference type="Gene3D" id="3.40.50.300">
    <property type="entry name" value="P-loop containing nucleotide triphosphate hydrolases"/>
    <property type="match status" value="1"/>
</dbReference>
<keyword evidence="2" id="KW-0677">Repeat</keyword>
<keyword evidence="1" id="KW-0479">Metal-binding</keyword>
<feature type="transmembrane region" description="Helical" evidence="3">
    <location>
        <begin position="204"/>
        <end position="225"/>
    </location>
</feature>
<dbReference type="Proteomes" id="UP001189624">
    <property type="component" value="Chromosome 7"/>
</dbReference>
<keyword evidence="3" id="KW-0472">Membrane</keyword>
<sequence>MCVTSIPSCRHTMVLSRLKLSSAPWRATTATICLNSSCIPCVTVQEILNSRSIAVVLPQGLETDDEESPTPGYYSYSGQSSDRVLYMRNGLFYGRPYPWKNSDEYSWKKSRDLLEKVVRQGELTGYRTPCLLIAAKDDLSPFPRAVLDSVKVTQELGIKAPVHVSMKLGDSSNVYNKIVNAAEHPHLSIPETEISRRKKRHHQLLHHTLIFALVGAAMAVTGLTACRVRGVKKNAITA</sequence>
<protein>
    <submittedName>
        <fullName evidence="4">Uncharacterized protein</fullName>
    </submittedName>
</protein>
<dbReference type="PANTHER" id="PTHR46819:SF1">
    <property type="entry name" value="EF-HAND CALCIUM-BINDING DOMAIN-CONTAINING PROTEIN 7"/>
    <property type="match status" value="1"/>
</dbReference>
<dbReference type="Gramene" id="rna-AYBTSS11_LOCUS22176">
    <property type="protein sequence ID" value="CAJ1969275.1"/>
    <property type="gene ID" value="gene-AYBTSS11_LOCUS22176"/>
</dbReference>
<organism evidence="4 5">
    <name type="scientific">Sphenostylis stenocarpa</name>
    <dbReference type="NCBI Taxonomy" id="92480"/>
    <lineage>
        <taxon>Eukaryota</taxon>
        <taxon>Viridiplantae</taxon>
        <taxon>Streptophyta</taxon>
        <taxon>Embryophyta</taxon>
        <taxon>Tracheophyta</taxon>
        <taxon>Spermatophyta</taxon>
        <taxon>Magnoliopsida</taxon>
        <taxon>eudicotyledons</taxon>
        <taxon>Gunneridae</taxon>
        <taxon>Pentapetalae</taxon>
        <taxon>rosids</taxon>
        <taxon>fabids</taxon>
        <taxon>Fabales</taxon>
        <taxon>Fabaceae</taxon>
        <taxon>Papilionoideae</taxon>
        <taxon>50 kb inversion clade</taxon>
        <taxon>NPAAA clade</taxon>
        <taxon>indigoferoid/millettioid clade</taxon>
        <taxon>Phaseoleae</taxon>
        <taxon>Sphenostylis</taxon>
    </lineage>
</organism>
<accession>A0AA86SX13</accession>
<keyword evidence="5" id="KW-1185">Reference proteome</keyword>
<evidence type="ECO:0000313" key="5">
    <source>
        <dbReference type="Proteomes" id="UP001189624"/>
    </source>
</evidence>